<dbReference type="GO" id="GO:0000993">
    <property type="term" value="F:RNA polymerase II complex binding"/>
    <property type="evidence" value="ECO:0007669"/>
    <property type="project" value="InterPro"/>
</dbReference>
<dbReference type="InterPro" id="IPR047415">
    <property type="entry name" value="Pcf11_CID"/>
</dbReference>
<evidence type="ECO:0000313" key="5">
    <source>
        <dbReference type="Proteomes" id="UP000447434"/>
    </source>
</evidence>
<dbReference type="PROSITE" id="PS51391">
    <property type="entry name" value="CID"/>
    <property type="match status" value="1"/>
</dbReference>
<dbReference type="FunFam" id="1.25.40.90:FF:000023">
    <property type="entry name" value="polyadenylation and cleavage factor homolog 4"/>
    <property type="match status" value="1"/>
</dbReference>
<gene>
    <name evidence="4" type="ORF">Lalb_Chr04g0257871</name>
</gene>
<reference evidence="5" key="1">
    <citation type="journal article" date="2020" name="Nat. Commun.">
        <title>Genome sequence of the cluster root forming white lupin.</title>
        <authorList>
            <person name="Hufnagel B."/>
            <person name="Marques A."/>
            <person name="Soriano A."/>
            <person name="Marques L."/>
            <person name="Divol F."/>
            <person name="Doumas P."/>
            <person name="Sallet E."/>
            <person name="Mancinotti D."/>
            <person name="Carrere S."/>
            <person name="Marande W."/>
            <person name="Arribat S."/>
            <person name="Keller J."/>
            <person name="Huneau C."/>
            <person name="Blein T."/>
            <person name="Aime D."/>
            <person name="Laguerre M."/>
            <person name="Taylor J."/>
            <person name="Schubert V."/>
            <person name="Nelson M."/>
            <person name="Geu-Flores F."/>
            <person name="Crespi M."/>
            <person name="Gallardo-Guerrero K."/>
            <person name="Delaux P.-M."/>
            <person name="Salse J."/>
            <person name="Berges H."/>
            <person name="Guyot R."/>
            <person name="Gouzy J."/>
            <person name="Peret B."/>
        </authorList>
    </citation>
    <scope>NUCLEOTIDE SEQUENCE [LARGE SCALE GENOMIC DNA]</scope>
    <source>
        <strain evidence="5">cv. Amiga</strain>
    </source>
</reference>
<feature type="region of interest" description="Disordered" evidence="2">
    <location>
        <begin position="374"/>
        <end position="393"/>
    </location>
</feature>
<protein>
    <submittedName>
        <fullName evidence="4">Putative transcription factor C2H2 family</fullName>
    </submittedName>
</protein>
<dbReference type="Pfam" id="PF04818">
    <property type="entry name" value="CID"/>
    <property type="match status" value="1"/>
</dbReference>
<feature type="compositionally biased region" description="Polar residues" evidence="2">
    <location>
        <begin position="560"/>
        <end position="584"/>
    </location>
</feature>
<feature type="compositionally biased region" description="Polar residues" evidence="2">
    <location>
        <begin position="374"/>
        <end position="388"/>
    </location>
</feature>
<dbReference type="PANTHER" id="PTHR15921">
    <property type="entry name" value="PRE-MRNA CLEAVAGE COMPLEX II"/>
    <property type="match status" value="1"/>
</dbReference>
<dbReference type="Pfam" id="PF23228">
    <property type="entry name" value="zf_PCFS4"/>
    <property type="match status" value="1"/>
</dbReference>
<dbReference type="GO" id="GO:0005737">
    <property type="term" value="C:cytoplasm"/>
    <property type="evidence" value="ECO:0007669"/>
    <property type="project" value="TreeGrafter"/>
</dbReference>
<dbReference type="GO" id="GO:0005849">
    <property type="term" value="C:mRNA cleavage factor complex"/>
    <property type="evidence" value="ECO:0007669"/>
    <property type="project" value="TreeGrafter"/>
</dbReference>
<dbReference type="InterPro" id="IPR006569">
    <property type="entry name" value="CID_dom"/>
</dbReference>
<dbReference type="GO" id="GO:0006369">
    <property type="term" value="P:termination of RNA polymerase II transcription"/>
    <property type="evidence" value="ECO:0007669"/>
    <property type="project" value="InterPro"/>
</dbReference>
<dbReference type="CDD" id="cd16982">
    <property type="entry name" value="CID_Pcf11"/>
    <property type="match status" value="1"/>
</dbReference>
<dbReference type="GO" id="GO:0003729">
    <property type="term" value="F:mRNA binding"/>
    <property type="evidence" value="ECO:0007669"/>
    <property type="project" value="InterPro"/>
</dbReference>
<dbReference type="AlphaFoldDB" id="A0A6A4QR02"/>
<evidence type="ECO:0000256" key="2">
    <source>
        <dbReference type="SAM" id="MobiDB-lite"/>
    </source>
</evidence>
<dbReference type="SMART" id="SM00582">
    <property type="entry name" value="RPR"/>
    <property type="match status" value="1"/>
</dbReference>
<dbReference type="Proteomes" id="UP000447434">
    <property type="component" value="Chromosome 4"/>
</dbReference>
<feature type="region of interest" description="Disordered" evidence="2">
    <location>
        <begin position="878"/>
        <end position="904"/>
    </location>
</feature>
<dbReference type="EMBL" id="WOCE01000004">
    <property type="protein sequence ID" value="KAE9615676.1"/>
    <property type="molecule type" value="Genomic_DNA"/>
</dbReference>
<name>A0A6A4QR02_LUPAL</name>
<dbReference type="PROSITE" id="PS00028">
    <property type="entry name" value="ZINC_FINGER_C2H2_1"/>
    <property type="match status" value="1"/>
</dbReference>
<evidence type="ECO:0000313" key="4">
    <source>
        <dbReference type="EMBL" id="KAE9615676.1"/>
    </source>
</evidence>
<dbReference type="OrthoDB" id="2129491at2759"/>
<feature type="region of interest" description="Disordered" evidence="2">
    <location>
        <begin position="547"/>
        <end position="584"/>
    </location>
</feature>
<dbReference type="InterPro" id="IPR057242">
    <property type="entry name" value="PCFS4-like"/>
</dbReference>
<dbReference type="InterPro" id="IPR045154">
    <property type="entry name" value="PCF11-like"/>
</dbReference>
<evidence type="ECO:0000256" key="1">
    <source>
        <dbReference type="ARBA" id="ARBA00022664"/>
    </source>
</evidence>
<keyword evidence="5" id="KW-1185">Reference proteome</keyword>
<dbReference type="PANTHER" id="PTHR15921:SF12">
    <property type="entry name" value="POLYADENYLATION AND CLEAVAGE FACTOR HOMOLOG 4"/>
    <property type="match status" value="1"/>
</dbReference>
<dbReference type="InterPro" id="IPR013087">
    <property type="entry name" value="Znf_C2H2_type"/>
</dbReference>
<evidence type="ECO:0000259" key="3">
    <source>
        <dbReference type="PROSITE" id="PS51391"/>
    </source>
</evidence>
<feature type="domain" description="CID" evidence="3">
    <location>
        <begin position="51"/>
        <end position="179"/>
    </location>
</feature>
<accession>A0A6A4QR02</accession>
<dbReference type="Gene3D" id="1.25.40.90">
    <property type="match status" value="1"/>
</dbReference>
<dbReference type="InterPro" id="IPR008942">
    <property type="entry name" value="ENTH_VHS"/>
</dbReference>
<keyword evidence="1" id="KW-0507">mRNA processing</keyword>
<comment type="caution">
    <text evidence="4">The sequence shown here is derived from an EMBL/GenBank/DDBJ whole genome shotgun (WGS) entry which is preliminary data.</text>
</comment>
<sequence>MTFIPSHILEEEAMTITTSTEVVSKPPSFLVSRFNSLLTTRVLHAPPSHHEEEIISQIYDSLLSQLTSNLKHVINDLTVIAQQHNRHAKIIATTICSRILKVPADQKLPTLYLLDSIVKKIGHQYVGYFSLRLSEVFCEVYRQVQPNMHSAMRYLFGTWSKVFPPSVLCKIESQLQFSQAVNNSQSSSINPLGASESPRVTHGIHANPKYLRHMELSSAIVDNVGGESLESTGTVGNINKSHHVVDKGIAKASGREEELSEWQRKQYSVHGLKRLRTSMTYSDRLNIEQQHPSPKSLIDAYGTDKSQETSGNEALSIEWLHGNGLDNKVLPTSWQNTEEEDFNWEEMSPALVDRRRNNGFFKERPVIVATNANSSEQNTKKSLSSGSQHHAVDDSSVVAEHAISSSAYGRVSHGQMSGLQNQINQTLGSGQHFDAWKIGNHPSNSSQHPFNIRGSEMSLLKPPIGNIPNTHVNPYGSRPTMPSMVPGLKYNVEVRPPVFPASFEMSNSVNVHATGPPRLNHIFPLQNHVRSQFAINANNSIVSHDPHKSPFTHKQPLDSVENTNISNGQQHQFPNQLPGLVSSNLQNHGQASELQFLSSQASAASQFSHGGTLQGHGTPISASVSNPLPTMKFPLPGQYITNNSLHLQGGALPLLPPSRPPALSQIPHPNTSPFVSSQHPTPAYSNFISSLMAQGVISMTNEPPRLDSVGTKFNPDILKVRHEVAISDLYGNLPRQCKTCGLRFKCQDDHRSHMDWHVTKNRMSKNRKQKPSRKWFVSERMWFSGAEALGIESVPGFCPTETSSEEKKDDEELAVLAEEDQNTCALCEELFEKFYSDETDDWMYRGAVYLNAPKGKTEGMDRSQLGPIIHAKCKSESSMATSLDLGRDEGGTYEAGSRRKQIRV</sequence>
<proteinExistence type="predicted"/>
<dbReference type="GO" id="GO:0031124">
    <property type="term" value="P:mRNA 3'-end processing"/>
    <property type="evidence" value="ECO:0007669"/>
    <property type="project" value="InterPro"/>
</dbReference>
<organism evidence="4 5">
    <name type="scientific">Lupinus albus</name>
    <name type="common">White lupine</name>
    <name type="synonym">Lupinus termis</name>
    <dbReference type="NCBI Taxonomy" id="3870"/>
    <lineage>
        <taxon>Eukaryota</taxon>
        <taxon>Viridiplantae</taxon>
        <taxon>Streptophyta</taxon>
        <taxon>Embryophyta</taxon>
        <taxon>Tracheophyta</taxon>
        <taxon>Spermatophyta</taxon>
        <taxon>Magnoliopsida</taxon>
        <taxon>eudicotyledons</taxon>
        <taxon>Gunneridae</taxon>
        <taxon>Pentapetalae</taxon>
        <taxon>rosids</taxon>
        <taxon>fabids</taxon>
        <taxon>Fabales</taxon>
        <taxon>Fabaceae</taxon>
        <taxon>Papilionoideae</taxon>
        <taxon>50 kb inversion clade</taxon>
        <taxon>genistoids sensu lato</taxon>
        <taxon>core genistoids</taxon>
        <taxon>Genisteae</taxon>
        <taxon>Lupinus</taxon>
    </lineage>
</organism>
<dbReference type="SUPFAM" id="SSF48464">
    <property type="entry name" value="ENTH/VHS domain"/>
    <property type="match status" value="1"/>
</dbReference>